<protein>
    <submittedName>
        <fullName evidence="1">Uncharacterized protein</fullName>
    </submittedName>
</protein>
<name>G4YHH4_PHYSP</name>
<organism evidence="1 2">
    <name type="scientific">Phytophthora sojae (strain P6497)</name>
    <name type="common">Soybean stem and root rot agent</name>
    <name type="synonym">Phytophthora megasperma f. sp. glycines</name>
    <dbReference type="NCBI Taxonomy" id="1094619"/>
    <lineage>
        <taxon>Eukaryota</taxon>
        <taxon>Sar</taxon>
        <taxon>Stramenopiles</taxon>
        <taxon>Oomycota</taxon>
        <taxon>Peronosporomycetes</taxon>
        <taxon>Peronosporales</taxon>
        <taxon>Peronosporaceae</taxon>
        <taxon>Phytophthora</taxon>
    </lineage>
</organism>
<gene>
    <name evidence="1" type="ORF">PHYSODRAFT_468995</name>
</gene>
<proteinExistence type="predicted"/>
<keyword evidence="2" id="KW-1185">Reference proteome</keyword>
<evidence type="ECO:0000313" key="2">
    <source>
        <dbReference type="Proteomes" id="UP000002640"/>
    </source>
</evidence>
<dbReference type="InParanoid" id="G4YHH4"/>
<sequence>ETDVRERVVQFFRSSRQVTEEPGWSEFLLIKEERKLKGKSLIAFIEPQAYREGIVATLAYQAVRALFKIIVEKAWSTRESFGVSREAGHDPKWRTMRAPGWRRLDQKGELV</sequence>
<feature type="non-terminal residue" evidence="1">
    <location>
        <position position="1"/>
    </location>
</feature>
<dbReference type="AlphaFoldDB" id="G4YHH4"/>
<dbReference type="Proteomes" id="UP000002640">
    <property type="component" value="Unassembled WGS sequence"/>
</dbReference>
<dbReference type="EMBL" id="JH159151">
    <property type="protein sequence ID" value="EGZ28762.1"/>
    <property type="molecule type" value="Genomic_DNA"/>
</dbReference>
<evidence type="ECO:0000313" key="1">
    <source>
        <dbReference type="EMBL" id="EGZ28762.1"/>
    </source>
</evidence>
<dbReference type="KEGG" id="psoj:PHYSODRAFT_468995"/>
<accession>G4YHH4</accession>
<dbReference type="RefSeq" id="XP_009516037.1">
    <property type="nucleotide sequence ID" value="XM_009517742.1"/>
</dbReference>
<dbReference type="GeneID" id="20653753"/>
<reference evidence="1 2" key="1">
    <citation type="journal article" date="2006" name="Science">
        <title>Phytophthora genome sequences uncover evolutionary origins and mechanisms of pathogenesis.</title>
        <authorList>
            <person name="Tyler B.M."/>
            <person name="Tripathy S."/>
            <person name="Zhang X."/>
            <person name="Dehal P."/>
            <person name="Jiang R.H."/>
            <person name="Aerts A."/>
            <person name="Arredondo F.D."/>
            <person name="Baxter L."/>
            <person name="Bensasson D."/>
            <person name="Beynon J.L."/>
            <person name="Chapman J."/>
            <person name="Damasceno C.M."/>
            <person name="Dorrance A.E."/>
            <person name="Dou D."/>
            <person name="Dickerman A.W."/>
            <person name="Dubchak I.L."/>
            <person name="Garbelotto M."/>
            <person name="Gijzen M."/>
            <person name="Gordon S.G."/>
            <person name="Govers F."/>
            <person name="Grunwald N.J."/>
            <person name="Huang W."/>
            <person name="Ivors K.L."/>
            <person name="Jones R.W."/>
            <person name="Kamoun S."/>
            <person name="Krampis K."/>
            <person name="Lamour K.H."/>
            <person name="Lee M.K."/>
            <person name="McDonald W.H."/>
            <person name="Medina M."/>
            <person name="Meijer H.J."/>
            <person name="Nordberg E.K."/>
            <person name="Maclean D.J."/>
            <person name="Ospina-Giraldo M.D."/>
            <person name="Morris P.F."/>
            <person name="Phuntumart V."/>
            <person name="Putnam N.H."/>
            <person name="Rash S."/>
            <person name="Rose J.K."/>
            <person name="Sakihama Y."/>
            <person name="Salamov A.A."/>
            <person name="Savidor A."/>
            <person name="Scheuring C.F."/>
            <person name="Smith B.M."/>
            <person name="Sobral B.W."/>
            <person name="Terry A."/>
            <person name="Torto-Alalibo T.A."/>
            <person name="Win J."/>
            <person name="Xu Z."/>
            <person name="Zhang H."/>
            <person name="Grigoriev I.V."/>
            <person name="Rokhsar D.S."/>
            <person name="Boore J.L."/>
        </authorList>
    </citation>
    <scope>NUCLEOTIDE SEQUENCE [LARGE SCALE GENOMIC DNA]</scope>
    <source>
        <strain evidence="1 2">P6497</strain>
    </source>
</reference>